<dbReference type="InterPro" id="IPR013602">
    <property type="entry name" value="Dynein_heavy_linker"/>
</dbReference>
<gene>
    <name evidence="2" type="ORF">WMY93_005586</name>
</gene>
<dbReference type="EMBL" id="JBBPFD010000004">
    <property type="protein sequence ID" value="KAK7929191.1"/>
    <property type="molecule type" value="Genomic_DNA"/>
</dbReference>
<dbReference type="GO" id="GO:0030286">
    <property type="term" value="C:dynein complex"/>
    <property type="evidence" value="ECO:0007669"/>
    <property type="project" value="InterPro"/>
</dbReference>
<proteinExistence type="predicted"/>
<organism evidence="2 3">
    <name type="scientific">Mugilogobius chulae</name>
    <name type="common">yellowstripe goby</name>
    <dbReference type="NCBI Taxonomy" id="88201"/>
    <lineage>
        <taxon>Eukaryota</taxon>
        <taxon>Metazoa</taxon>
        <taxon>Chordata</taxon>
        <taxon>Craniata</taxon>
        <taxon>Vertebrata</taxon>
        <taxon>Euteleostomi</taxon>
        <taxon>Actinopterygii</taxon>
        <taxon>Neopterygii</taxon>
        <taxon>Teleostei</taxon>
        <taxon>Neoteleostei</taxon>
        <taxon>Acanthomorphata</taxon>
        <taxon>Gobiaria</taxon>
        <taxon>Gobiiformes</taxon>
        <taxon>Gobioidei</taxon>
        <taxon>Gobiidae</taxon>
        <taxon>Gobionellinae</taxon>
        <taxon>Mugilogobius</taxon>
    </lineage>
</organism>
<dbReference type="InterPro" id="IPR026983">
    <property type="entry name" value="DHC"/>
</dbReference>
<dbReference type="GO" id="GO:0045505">
    <property type="term" value="F:dynein intermediate chain binding"/>
    <property type="evidence" value="ECO:0007669"/>
    <property type="project" value="InterPro"/>
</dbReference>
<dbReference type="GO" id="GO:0051959">
    <property type="term" value="F:dynein light intermediate chain binding"/>
    <property type="evidence" value="ECO:0007669"/>
    <property type="project" value="InterPro"/>
</dbReference>
<comment type="caution">
    <text evidence="2">The sequence shown here is derived from an EMBL/GenBank/DDBJ whole genome shotgun (WGS) entry which is preliminary data.</text>
</comment>
<feature type="domain" description="Dynein heavy chain linker" evidence="1">
    <location>
        <begin position="554"/>
        <end position="694"/>
    </location>
</feature>
<evidence type="ECO:0000259" key="1">
    <source>
        <dbReference type="Pfam" id="PF08393"/>
    </source>
</evidence>
<evidence type="ECO:0000313" key="3">
    <source>
        <dbReference type="Proteomes" id="UP001460270"/>
    </source>
</evidence>
<sequence>MYQPQLSMQLFPTHKLLFSSSCDRRALEEVRASHWLPQSGSYKLVEFIKTEQNQKKEFERSLEVLCQSCRDVLNMVQREKHRSLQQLQHHVRLSQQAQYFSGPMYLHQRHQQELKKELHTAEHHLSRFMALVQLLNYMCVETVVSVVQQDVTRFTHNLLEAQCLVFQTEMIIDPEGRLSVEPGLQQVLCVLSELLSHKDYVLQAYERRVCDQTSALDLDSSFSTQPSTNEPGVAARRGAELRCCQLSQLQQGPGVEEQSDLSLNKDLLEWTLSVCDVSQAVRAAESHLQKELDLGWLWDRFSWLLEVHDFVQTWNPLQCVSPRGQCVSPRGQCVDRGAVKDISEHILKVHGWLGALHSAPPSVSSTTQTFEISCTGVTHKLEQKLRVIDEELLKYLVEEVRVCSQSLISELGRPTVDLLLTQQDFTQYAFKVQQWFSLWPGLKQRLDHTLSLQDMIVGHYRELSVEEQQRSAQVESLWGRFGQLLQEAERCVCRGLPVHAHTLELMFSFCFTDLSHTVSQLSHGVFVDPEQDAAEVSSRLRVLWTHVLTRQARLEQLRSKCELLQETPKDMSSLSTRLELWASVLFTQMDVVQAEQELEQWSHRVQSIICHLPVEDRVLQKTTSELQQQRHHLDVLKLLKEPCLKHKHWKAVHRDSVEGQAEHNMESEFATLQQQWSERLLTVSVHQLQCTASGKHRVQPQAPLDCHRSDSLT</sequence>
<dbReference type="Proteomes" id="UP001460270">
    <property type="component" value="Unassembled WGS sequence"/>
</dbReference>
<protein>
    <recommendedName>
        <fullName evidence="1">Dynein heavy chain linker domain-containing protein</fullName>
    </recommendedName>
</protein>
<evidence type="ECO:0000313" key="2">
    <source>
        <dbReference type="EMBL" id="KAK7929191.1"/>
    </source>
</evidence>
<dbReference type="AlphaFoldDB" id="A0AAW0PLU3"/>
<accession>A0AAW0PLU3</accession>
<reference evidence="3" key="1">
    <citation type="submission" date="2024-04" db="EMBL/GenBank/DDBJ databases">
        <title>Salinicola lusitanus LLJ914,a marine bacterium isolated from the Okinawa Trough.</title>
        <authorList>
            <person name="Li J."/>
        </authorList>
    </citation>
    <scope>NUCLEOTIDE SEQUENCE [LARGE SCALE GENOMIC DNA]</scope>
</reference>
<dbReference type="Pfam" id="PF08393">
    <property type="entry name" value="DHC_N2"/>
    <property type="match status" value="1"/>
</dbReference>
<name>A0AAW0PLU3_9GOBI</name>
<keyword evidence="3" id="KW-1185">Reference proteome</keyword>
<dbReference type="GO" id="GO:0007018">
    <property type="term" value="P:microtubule-based movement"/>
    <property type="evidence" value="ECO:0007669"/>
    <property type="project" value="InterPro"/>
</dbReference>
<dbReference type="PANTHER" id="PTHR45703">
    <property type="entry name" value="DYNEIN HEAVY CHAIN"/>
    <property type="match status" value="1"/>
</dbReference>
<dbReference type="PANTHER" id="PTHR45703:SF36">
    <property type="entry name" value="DYNEIN HEAVY CHAIN, CYTOPLASMIC"/>
    <property type="match status" value="1"/>
</dbReference>